<dbReference type="PROSITE" id="PS51195">
    <property type="entry name" value="Q_MOTIF"/>
    <property type="match status" value="1"/>
</dbReference>
<dbReference type="GO" id="GO:0003723">
    <property type="term" value="F:RNA binding"/>
    <property type="evidence" value="ECO:0007669"/>
    <property type="project" value="UniProtKB-UniRule"/>
</dbReference>
<evidence type="ECO:0000259" key="13">
    <source>
        <dbReference type="PROSITE" id="PS51195"/>
    </source>
</evidence>
<dbReference type="SMART" id="SM00490">
    <property type="entry name" value="HELICc"/>
    <property type="match status" value="1"/>
</dbReference>
<dbReference type="GO" id="GO:0030490">
    <property type="term" value="P:maturation of SSU-rRNA"/>
    <property type="evidence" value="ECO:0007669"/>
    <property type="project" value="InterPro"/>
</dbReference>
<feature type="domain" description="DEAD-box RNA helicase Q" evidence="13">
    <location>
        <begin position="110"/>
        <end position="139"/>
    </location>
</feature>
<keyword evidence="1 9" id="KW-0547">Nucleotide-binding</keyword>
<protein>
    <recommendedName>
        <fullName evidence="9">ATP-dependent RNA helicase</fullName>
        <ecNumber evidence="9">3.6.4.13</ecNumber>
    </recommendedName>
</protein>
<dbReference type="InterPro" id="IPR044764">
    <property type="entry name" value="DDX52/Rok1_DEADc"/>
</dbReference>
<dbReference type="InterPro" id="IPR014001">
    <property type="entry name" value="Helicase_ATP-bd"/>
</dbReference>
<evidence type="ECO:0000256" key="1">
    <source>
        <dbReference type="ARBA" id="ARBA00022741"/>
    </source>
</evidence>
<comment type="domain">
    <text evidence="9">The Q motif is unique to and characteristic of the DEAD box family of RNA helicases and controls ATP binding and hydrolysis.</text>
</comment>
<dbReference type="Pfam" id="PF00271">
    <property type="entry name" value="Helicase_C"/>
    <property type="match status" value="1"/>
</dbReference>
<dbReference type="InterPro" id="IPR001650">
    <property type="entry name" value="Helicase_C-like"/>
</dbReference>
<organism evidence="14 15">
    <name type="scientific">Ditylenchus dipsaci</name>
    <dbReference type="NCBI Taxonomy" id="166011"/>
    <lineage>
        <taxon>Eukaryota</taxon>
        <taxon>Metazoa</taxon>
        <taxon>Ecdysozoa</taxon>
        <taxon>Nematoda</taxon>
        <taxon>Chromadorea</taxon>
        <taxon>Rhabditida</taxon>
        <taxon>Tylenchina</taxon>
        <taxon>Tylenchomorpha</taxon>
        <taxon>Sphaerularioidea</taxon>
        <taxon>Anguinidae</taxon>
        <taxon>Anguininae</taxon>
        <taxon>Ditylenchus</taxon>
    </lineage>
</organism>
<dbReference type="InterPro" id="IPR011545">
    <property type="entry name" value="DEAD/DEAH_box_helicase_dom"/>
</dbReference>
<dbReference type="SMART" id="SM00487">
    <property type="entry name" value="DEXDc"/>
    <property type="match status" value="1"/>
</dbReference>
<dbReference type="PANTHER" id="PTHR24031">
    <property type="entry name" value="RNA HELICASE"/>
    <property type="match status" value="1"/>
</dbReference>
<dbReference type="WBParaSite" id="jg21463">
    <property type="protein sequence ID" value="jg21463"/>
    <property type="gene ID" value="jg21463"/>
</dbReference>
<keyword evidence="2 9" id="KW-0378">Hydrolase</keyword>
<dbReference type="GO" id="GO:0005524">
    <property type="term" value="F:ATP binding"/>
    <property type="evidence" value="ECO:0007669"/>
    <property type="project" value="UniProtKB-UniRule"/>
</dbReference>
<sequence length="522" mass="59122">MQSFDRIYKQLKLGVRPVAHDTDNNADKYKSSLPVRLLPNPPSENSKRKRHRDEESTAKGDLGAEAKKSKSEEYQSPLEKAKQNDAEKINQIRRLNKIFTWGNEVPDPFIEFSDLNLPAQLIENLQNSYNITLPTPIQMQSIPIMLEKRDLLASAPTGSGKTLAFAIPVILKSMQAIKFWENKKLHPSSRLSAIVLEPTKILARQTYDCFTKFCQNFPINCQYLEKEISNDSNILVTTPNRLIYALDTLEEANSKKLLKDLRWLVVDESDRIFDLTEGDQSFRQQLAKIIEYCSGKSTRRAFFSATFSYEVEEWCNQNLVDVAMVCIGARNSANSSVQQELVFAGWEQGKVAAVKQLIRTGFQPPALIFVQSKDRAKQLEVPEEECNSAVKRFRAGELSILVCTEILGRGLDFTNVNLVINFDLPTSIVSYIHRVGRTGRAGRSGRAITYFTESDLGIVRPIATVIHQAGFKVAEYLLKLSKVSKRDKKKMQKHARSARILILSTSGRNQKNVSKKHRRALP</sequence>
<evidence type="ECO:0000313" key="14">
    <source>
        <dbReference type="Proteomes" id="UP000887574"/>
    </source>
</evidence>
<dbReference type="SUPFAM" id="SSF52540">
    <property type="entry name" value="P-loop containing nucleoside triphosphate hydrolases"/>
    <property type="match status" value="2"/>
</dbReference>
<comment type="function">
    <text evidence="9">RNA helicase.</text>
</comment>
<dbReference type="AlphaFoldDB" id="A0A915DNI8"/>
<evidence type="ECO:0000259" key="12">
    <source>
        <dbReference type="PROSITE" id="PS51194"/>
    </source>
</evidence>
<feature type="domain" description="Helicase ATP-binding" evidence="11">
    <location>
        <begin position="142"/>
        <end position="325"/>
    </location>
</feature>
<evidence type="ECO:0000256" key="8">
    <source>
        <dbReference type="PROSITE-ProRule" id="PRU00552"/>
    </source>
</evidence>
<keyword evidence="4 9" id="KW-0067">ATP-binding</keyword>
<dbReference type="Gene3D" id="3.40.50.300">
    <property type="entry name" value="P-loop containing nucleotide triphosphate hydrolases"/>
    <property type="match status" value="2"/>
</dbReference>
<dbReference type="CDD" id="cd18787">
    <property type="entry name" value="SF2_C_DEAD"/>
    <property type="match status" value="1"/>
</dbReference>
<dbReference type="GO" id="GO:0003724">
    <property type="term" value="F:RNA helicase activity"/>
    <property type="evidence" value="ECO:0007669"/>
    <property type="project" value="UniProtKB-EC"/>
</dbReference>
<evidence type="ECO:0000256" key="6">
    <source>
        <dbReference type="ARBA" id="ARBA00024355"/>
    </source>
</evidence>
<feature type="compositionally biased region" description="Basic and acidic residues" evidence="10">
    <location>
        <begin position="18"/>
        <end position="30"/>
    </location>
</feature>
<dbReference type="InterPro" id="IPR027417">
    <property type="entry name" value="P-loop_NTPase"/>
</dbReference>
<comment type="similarity">
    <text evidence="6">Belongs to the DEAD box helicase family. DDX52/ROK1 subfamily.</text>
</comment>
<evidence type="ECO:0000256" key="4">
    <source>
        <dbReference type="ARBA" id="ARBA00022840"/>
    </source>
</evidence>
<dbReference type="EC" id="3.6.4.13" evidence="9"/>
<evidence type="ECO:0000256" key="7">
    <source>
        <dbReference type="ARBA" id="ARBA00047984"/>
    </source>
</evidence>
<evidence type="ECO:0000256" key="3">
    <source>
        <dbReference type="ARBA" id="ARBA00022806"/>
    </source>
</evidence>
<evidence type="ECO:0000259" key="11">
    <source>
        <dbReference type="PROSITE" id="PS51192"/>
    </source>
</evidence>
<comment type="catalytic activity">
    <reaction evidence="7 9">
        <text>ATP + H2O = ADP + phosphate + H(+)</text>
        <dbReference type="Rhea" id="RHEA:13065"/>
        <dbReference type="ChEBI" id="CHEBI:15377"/>
        <dbReference type="ChEBI" id="CHEBI:15378"/>
        <dbReference type="ChEBI" id="CHEBI:30616"/>
        <dbReference type="ChEBI" id="CHEBI:43474"/>
        <dbReference type="ChEBI" id="CHEBI:456216"/>
        <dbReference type="EC" id="3.6.4.13"/>
    </reaction>
</comment>
<feature type="region of interest" description="Disordered" evidence="10">
    <location>
        <begin position="18"/>
        <end position="85"/>
    </location>
</feature>
<feature type="domain" description="Helicase C-terminal" evidence="12">
    <location>
        <begin position="314"/>
        <end position="481"/>
    </location>
</feature>
<feature type="short sequence motif" description="Q motif" evidence="8">
    <location>
        <begin position="110"/>
        <end position="139"/>
    </location>
</feature>
<dbReference type="PROSITE" id="PS51192">
    <property type="entry name" value="HELICASE_ATP_BIND_1"/>
    <property type="match status" value="1"/>
</dbReference>
<dbReference type="PROSITE" id="PS51194">
    <property type="entry name" value="HELICASE_CTER"/>
    <property type="match status" value="1"/>
</dbReference>
<keyword evidence="3 9" id="KW-0347">Helicase</keyword>
<evidence type="ECO:0000313" key="15">
    <source>
        <dbReference type="WBParaSite" id="jg21463"/>
    </source>
</evidence>
<dbReference type="Proteomes" id="UP000887574">
    <property type="component" value="Unplaced"/>
</dbReference>
<feature type="compositionally biased region" description="Basic and acidic residues" evidence="10">
    <location>
        <begin position="52"/>
        <end position="85"/>
    </location>
</feature>
<keyword evidence="14" id="KW-1185">Reference proteome</keyword>
<evidence type="ECO:0000256" key="9">
    <source>
        <dbReference type="RuleBase" id="RU365068"/>
    </source>
</evidence>
<dbReference type="InterPro" id="IPR014014">
    <property type="entry name" value="RNA_helicase_DEAD_Q_motif"/>
</dbReference>
<proteinExistence type="inferred from homology"/>
<keyword evidence="5 9" id="KW-0694">RNA-binding</keyword>
<dbReference type="Pfam" id="PF00270">
    <property type="entry name" value="DEAD"/>
    <property type="match status" value="1"/>
</dbReference>
<dbReference type="GO" id="GO:0016787">
    <property type="term" value="F:hydrolase activity"/>
    <property type="evidence" value="ECO:0007669"/>
    <property type="project" value="UniProtKB-KW"/>
</dbReference>
<evidence type="ECO:0000256" key="5">
    <source>
        <dbReference type="ARBA" id="ARBA00022884"/>
    </source>
</evidence>
<accession>A0A915DNI8</accession>
<evidence type="ECO:0000256" key="10">
    <source>
        <dbReference type="SAM" id="MobiDB-lite"/>
    </source>
</evidence>
<dbReference type="CDD" id="cd17957">
    <property type="entry name" value="DEADc_DDX52"/>
    <property type="match status" value="1"/>
</dbReference>
<name>A0A915DNI8_9BILA</name>
<reference evidence="15" key="1">
    <citation type="submission" date="2022-11" db="UniProtKB">
        <authorList>
            <consortium name="WormBaseParasite"/>
        </authorList>
    </citation>
    <scope>IDENTIFICATION</scope>
</reference>
<evidence type="ECO:0000256" key="2">
    <source>
        <dbReference type="ARBA" id="ARBA00022801"/>
    </source>
</evidence>